<evidence type="ECO:0000313" key="1">
    <source>
        <dbReference type="EMBL" id="AQS46538.1"/>
    </source>
</evidence>
<accession>A0ABN4XB88</accession>
<dbReference type="EMBL" id="CP019437">
    <property type="protein sequence ID" value="AQS46538.1"/>
    <property type="molecule type" value="Genomic_DNA"/>
</dbReference>
<protein>
    <submittedName>
        <fullName evidence="1">Uncharacterized protein</fullName>
    </submittedName>
</protein>
<reference evidence="1 2" key="1">
    <citation type="submission" date="2017-01" db="EMBL/GenBank/DDBJ databases">
        <title>The complete genome sequence of a sulfur-oxidizing marine bacterium Thioclava sp. 25B10_4T.</title>
        <authorList>
            <person name="Liu Y."/>
            <person name="Lai Q."/>
            <person name="Shao Z."/>
        </authorList>
    </citation>
    <scope>NUCLEOTIDE SEQUENCE [LARGE SCALE GENOMIC DNA]</scope>
    <source>
        <strain evidence="1 2">25B10_4</strain>
    </source>
</reference>
<dbReference type="Proteomes" id="UP000185622">
    <property type="component" value="Chromosome"/>
</dbReference>
<proteinExistence type="predicted"/>
<sequence length="88" mass="9472">MATKKKTAPALDLDRLRRLADDIEALHRTHFLDLVARLEAEEGMKFSNRAQGNTGCRMAGLSAVSTAGKHGALTNWANAARRALKGGV</sequence>
<organism evidence="1 2">
    <name type="scientific">Thioclava nitratireducens</name>
    <dbReference type="NCBI Taxonomy" id="1915078"/>
    <lineage>
        <taxon>Bacteria</taxon>
        <taxon>Pseudomonadati</taxon>
        <taxon>Pseudomonadota</taxon>
        <taxon>Alphaproteobacteria</taxon>
        <taxon>Rhodobacterales</taxon>
        <taxon>Paracoccaceae</taxon>
        <taxon>Thioclava</taxon>
    </lineage>
</organism>
<keyword evidence="2" id="KW-1185">Reference proteome</keyword>
<dbReference type="RefSeq" id="WP_075775296.1">
    <property type="nucleotide sequence ID" value="NZ_CP019437.1"/>
</dbReference>
<name>A0ABN4XB88_9RHOB</name>
<evidence type="ECO:0000313" key="2">
    <source>
        <dbReference type="Proteomes" id="UP000185622"/>
    </source>
</evidence>
<gene>
    <name evidence="1" type="ORF">BMG03_01025</name>
</gene>